<evidence type="ECO:0000313" key="4">
    <source>
        <dbReference type="EMBL" id="MDC8830730.1"/>
    </source>
</evidence>
<dbReference type="CDD" id="cd00754">
    <property type="entry name" value="Ubl_MoaD"/>
    <property type="match status" value="1"/>
</dbReference>
<proteinExistence type="inferred from homology"/>
<dbReference type="SUPFAM" id="SSF54285">
    <property type="entry name" value="MoaD/ThiS"/>
    <property type="match status" value="1"/>
</dbReference>
<gene>
    <name evidence="4" type="primary">moaD</name>
    <name evidence="4" type="ORF">OIK42_08140</name>
</gene>
<keyword evidence="1" id="KW-0547">Nucleotide-binding</keyword>
<organism evidence="4 5">
    <name type="scientific">Alteromonas gilva</name>
    <dbReference type="NCBI Taxonomy" id="2987522"/>
    <lineage>
        <taxon>Bacteria</taxon>
        <taxon>Pseudomonadati</taxon>
        <taxon>Pseudomonadota</taxon>
        <taxon>Gammaproteobacteria</taxon>
        <taxon>Alteromonadales</taxon>
        <taxon>Alteromonadaceae</taxon>
        <taxon>Alteromonas/Salinimonas group</taxon>
        <taxon>Alteromonas</taxon>
    </lineage>
</organism>
<accession>A0ABT5L126</accession>
<dbReference type="PANTHER" id="PTHR33359">
    <property type="entry name" value="MOLYBDOPTERIN SYNTHASE SULFUR CARRIER SUBUNIT"/>
    <property type="match status" value="1"/>
</dbReference>
<dbReference type="InterPro" id="IPR044672">
    <property type="entry name" value="MOCS2A"/>
</dbReference>
<keyword evidence="5" id="KW-1185">Reference proteome</keyword>
<dbReference type="Gene3D" id="3.10.20.30">
    <property type="match status" value="1"/>
</dbReference>
<dbReference type="RefSeq" id="WP_273639646.1">
    <property type="nucleotide sequence ID" value="NZ_JAQQXP010000001.1"/>
</dbReference>
<dbReference type="InterPro" id="IPR016155">
    <property type="entry name" value="Mopterin_synth/thiamin_S_b"/>
</dbReference>
<dbReference type="Pfam" id="PF02597">
    <property type="entry name" value="ThiS"/>
    <property type="match status" value="1"/>
</dbReference>
<protein>
    <recommendedName>
        <fullName evidence="3">Molybdopterin synthase sulfur carrier subunit</fullName>
    </recommendedName>
</protein>
<dbReference type="EMBL" id="JAQQXP010000001">
    <property type="protein sequence ID" value="MDC8830730.1"/>
    <property type="molecule type" value="Genomic_DNA"/>
</dbReference>
<evidence type="ECO:0000256" key="1">
    <source>
        <dbReference type="ARBA" id="ARBA00022741"/>
    </source>
</evidence>
<comment type="similarity">
    <text evidence="2">Belongs to the MoaD family.</text>
</comment>
<sequence length="80" mass="8776">MKVKFFAQIRELTGVDELDCDVPVPATIDGLREQLMARGAHWQQALQTNVLCARNQTLCEGTTPVSNDDEIAFFPPVTGG</sequence>
<evidence type="ECO:0000313" key="5">
    <source>
        <dbReference type="Proteomes" id="UP001218788"/>
    </source>
</evidence>
<name>A0ABT5L126_9ALTE</name>
<dbReference type="NCBIfam" id="TIGR01682">
    <property type="entry name" value="moaD"/>
    <property type="match status" value="1"/>
</dbReference>
<dbReference type="PANTHER" id="PTHR33359:SF1">
    <property type="entry name" value="MOLYBDOPTERIN SYNTHASE SULFUR CARRIER SUBUNIT"/>
    <property type="match status" value="1"/>
</dbReference>
<dbReference type="InterPro" id="IPR012675">
    <property type="entry name" value="Beta-grasp_dom_sf"/>
</dbReference>
<evidence type="ECO:0000256" key="2">
    <source>
        <dbReference type="ARBA" id="ARBA00024200"/>
    </source>
</evidence>
<reference evidence="4 5" key="1">
    <citation type="submission" date="2022-10" db="EMBL/GenBank/DDBJ databases">
        <title>Alteromonas sp. chi3 Genome sequencing.</title>
        <authorList>
            <person name="Park S."/>
        </authorList>
    </citation>
    <scope>NUCLEOTIDE SEQUENCE [LARGE SCALE GENOMIC DNA]</scope>
    <source>
        <strain evidence="5">chi3</strain>
    </source>
</reference>
<evidence type="ECO:0000256" key="3">
    <source>
        <dbReference type="ARBA" id="ARBA00024247"/>
    </source>
</evidence>
<dbReference type="Proteomes" id="UP001218788">
    <property type="component" value="Unassembled WGS sequence"/>
</dbReference>
<comment type="caution">
    <text evidence="4">The sequence shown here is derived from an EMBL/GenBank/DDBJ whole genome shotgun (WGS) entry which is preliminary data.</text>
</comment>
<dbReference type="InterPro" id="IPR003749">
    <property type="entry name" value="ThiS/MoaD-like"/>
</dbReference>